<dbReference type="InterPro" id="IPR006460">
    <property type="entry name" value="MIZ1-like_pln"/>
</dbReference>
<feature type="compositionally biased region" description="Basic residues" evidence="1">
    <location>
        <begin position="233"/>
        <end position="252"/>
    </location>
</feature>
<evidence type="ECO:0008006" key="4">
    <source>
        <dbReference type="Google" id="ProtNLM"/>
    </source>
</evidence>
<name>A0A835F6F3_9POAL</name>
<feature type="region of interest" description="Disordered" evidence="1">
    <location>
        <begin position="1"/>
        <end position="67"/>
    </location>
</feature>
<proteinExistence type="predicted"/>
<dbReference type="AlphaFoldDB" id="A0A835F6F3"/>
<protein>
    <recommendedName>
        <fullName evidence="4">Protein MIZU-KUSSEI 1</fullName>
    </recommendedName>
</protein>
<evidence type="ECO:0000313" key="2">
    <source>
        <dbReference type="EMBL" id="KAF8729698.1"/>
    </source>
</evidence>
<feature type="region of interest" description="Disordered" evidence="1">
    <location>
        <begin position="200"/>
        <end position="253"/>
    </location>
</feature>
<sequence>MPARTQSPSPPLHGRGMATGPLFTDRRTGLSYGDRPGPQQSDTAGAGPVSVHHHEQAAAQPGTTPQVERCRERRQAYEFTGAAPGCSAPLRARALHLAGEAIPHAIINPAPLKRVTAIYAAPSPHQAPASGGRTLHLGSGHWAMTWSGTADMVACVIVNHGTACLGRARCPLPSPAAARIPARRAAIGFTSSRATRAHIAASPRTHPNGPWHRASAQHHRRRRRPSSSLAKQPSRRSHRPARPRSGRGRAARRACTMHPAACLPCQPPLAKSVSALRLPPAPPPLVGERKQPIKYSRRARSRSLARPLLPSRAARTHSLTHPIITYAHGESLPRSLPAAAPELEGRHHHRNFPWLTKKQSSSKPSQEISKSSSSSEELEGVAVTAEGSSTEQSSSPSRKRADALKRLRAAFLAAITLRRRRRQLGSCVTGTIFGRRRGRVHVALQTDPRSAPVLLVEMAAYSTGALVREMSSGLVRLALECEKTPLAAVMTQQLNTFESISAPRGLLEEPTWRAYCNGRKCGFAVRRECGADEWRVLGAVEPVSVGAGVLPDDVSSGVGGAAGEGDLMYMRARFERVVGSRDSEAFYMMNPDGSGGPELSIYLLRV</sequence>
<evidence type="ECO:0000256" key="1">
    <source>
        <dbReference type="SAM" id="MobiDB-lite"/>
    </source>
</evidence>
<feature type="region of interest" description="Disordered" evidence="1">
    <location>
        <begin position="281"/>
        <end position="313"/>
    </location>
</feature>
<dbReference type="GO" id="GO:0010274">
    <property type="term" value="P:hydrotropism"/>
    <property type="evidence" value="ECO:0007669"/>
    <property type="project" value="InterPro"/>
</dbReference>
<comment type="caution">
    <text evidence="2">The sequence shown here is derived from an EMBL/GenBank/DDBJ whole genome shotgun (WGS) entry which is preliminary data.</text>
</comment>
<dbReference type="PANTHER" id="PTHR31696:SF58">
    <property type="entry name" value="OS02G0709600 PROTEIN"/>
    <property type="match status" value="1"/>
</dbReference>
<dbReference type="EMBL" id="JACEFO010001623">
    <property type="protein sequence ID" value="KAF8729698.1"/>
    <property type="molecule type" value="Genomic_DNA"/>
</dbReference>
<evidence type="ECO:0000313" key="3">
    <source>
        <dbReference type="Proteomes" id="UP000636709"/>
    </source>
</evidence>
<feature type="region of interest" description="Disordered" evidence="1">
    <location>
        <begin position="350"/>
        <end position="401"/>
    </location>
</feature>
<reference evidence="2" key="1">
    <citation type="submission" date="2020-07" db="EMBL/GenBank/DDBJ databases">
        <title>Genome sequence and genetic diversity analysis of an under-domesticated orphan crop, white fonio (Digitaria exilis).</title>
        <authorList>
            <person name="Bennetzen J.L."/>
            <person name="Chen S."/>
            <person name="Ma X."/>
            <person name="Wang X."/>
            <person name="Yssel A.E.J."/>
            <person name="Chaluvadi S.R."/>
            <person name="Johnson M."/>
            <person name="Gangashetty P."/>
            <person name="Hamidou F."/>
            <person name="Sanogo M.D."/>
            <person name="Zwaenepoel A."/>
            <person name="Wallace J."/>
            <person name="Van De Peer Y."/>
            <person name="Van Deynze A."/>
        </authorList>
    </citation>
    <scope>NUCLEOTIDE SEQUENCE</scope>
    <source>
        <tissue evidence="2">Leaves</tissue>
    </source>
</reference>
<dbReference type="Pfam" id="PF04759">
    <property type="entry name" value="DUF617"/>
    <property type="match status" value="1"/>
</dbReference>
<organism evidence="2 3">
    <name type="scientific">Digitaria exilis</name>
    <dbReference type="NCBI Taxonomy" id="1010633"/>
    <lineage>
        <taxon>Eukaryota</taxon>
        <taxon>Viridiplantae</taxon>
        <taxon>Streptophyta</taxon>
        <taxon>Embryophyta</taxon>
        <taxon>Tracheophyta</taxon>
        <taxon>Spermatophyta</taxon>
        <taxon>Magnoliopsida</taxon>
        <taxon>Liliopsida</taxon>
        <taxon>Poales</taxon>
        <taxon>Poaceae</taxon>
        <taxon>PACMAD clade</taxon>
        <taxon>Panicoideae</taxon>
        <taxon>Panicodae</taxon>
        <taxon>Paniceae</taxon>
        <taxon>Anthephorinae</taxon>
        <taxon>Digitaria</taxon>
    </lineage>
</organism>
<feature type="compositionally biased region" description="Low complexity" evidence="1">
    <location>
        <begin position="304"/>
        <end position="313"/>
    </location>
</feature>
<dbReference type="NCBIfam" id="TIGR01570">
    <property type="entry name" value="A_thal_3588"/>
    <property type="match status" value="1"/>
</dbReference>
<keyword evidence="3" id="KW-1185">Reference proteome</keyword>
<feature type="compositionally biased region" description="Low complexity" evidence="1">
    <location>
        <begin position="357"/>
        <end position="375"/>
    </location>
</feature>
<dbReference type="PANTHER" id="PTHR31696">
    <property type="entry name" value="PROTEIN MIZU-KUSSEI 1"/>
    <property type="match status" value="1"/>
</dbReference>
<accession>A0A835F6F3</accession>
<feature type="compositionally biased region" description="Basic residues" evidence="1">
    <location>
        <begin position="215"/>
        <end position="225"/>
    </location>
</feature>
<dbReference type="Proteomes" id="UP000636709">
    <property type="component" value="Unassembled WGS sequence"/>
</dbReference>
<gene>
    <name evidence="2" type="ORF">HU200_017652</name>
</gene>